<dbReference type="EMBL" id="JABZMI010000132">
    <property type="protein sequence ID" value="MBF1164964.1"/>
    <property type="molecule type" value="Genomic_DNA"/>
</dbReference>
<dbReference type="CDD" id="cd00610">
    <property type="entry name" value="OAT_like"/>
    <property type="match status" value="1"/>
</dbReference>
<sequence length="697" mass="73694">MPRLIPLDPVIRCLLVPSSLGLSIVGSEAVLEKTNILSLGATLRNNGLDAKIGKPIRPYFPCAKPLANLLGRLADKTEAAIRSGERLLVIGGDHSIAVGTWKGIGRALGSMPGLIWIDAHLDAHIPATSPSGNAHGMPVAALLGEVVPEMTDIAGPPLEPARLVIIGVRSFEVAEYRLLNRLGVRIVDAETVAAKGAATVLAEARAWLGPGPWGLSLDIDAIDPLAAPGVNTPVADGLAAGELCNTLRGLLRQRDCVGLEIAEYNPQRDPDGRTARLIHDLVEAAAAPDGKTLQRWENGFGARNYAPLPVVLSAGSGCWVSDTEGRRYLDMMSAYSANSFGHAHPRLLAALNAQASRLALTSRAYSNDRLPLLLRRLALLSGYERVLPVNTGLEAVETALKAARKWAYQVKGVPPGKAEIIACQGNFHGRSIAIVGLSSEAQYRDGFGPFPPGLKTVPFADVAALDAAITPHTAAFLVEPIQGEGGVIMPPPGYLSACAALCRRHGVLLIVDEVQTGLGRTGKLFAYQHEPLRPDGIILGKALGGGLLPVSAFLADDALMRVFTPGDHGSTFGGNPLAAAVALAALDLLEDEGLVEHAARLGEHLLARLNELAATTPVVRAVRGKGLFAGIELEPTLADARDMAERLLQHGILTKDTHTTVLRLAPPLIIDRPTLDWALDEITVVLRNISHSPRMMA</sequence>
<dbReference type="InterPro" id="IPR006035">
    <property type="entry name" value="Ureohydrolase"/>
</dbReference>
<comment type="cofactor">
    <cofactor evidence="2">
        <name>Mn(2+)</name>
        <dbReference type="ChEBI" id="CHEBI:29035"/>
    </cofactor>
</comment>
<dbReference type="PROSITE" id="PS00600">
    <property type="entry name" value="AA_TRANSFER_CLASS_3"/>
    <property type="match status" value="1"/>
</dbReference>
<dbReference type="GO" id="GO:0042802">
    <property type="term" value="F:identical protein binding"/>
    <property type="evidence" value="ECO:0007669"/>
    <property type="project" value="TreeGrafter"/>
</dbReference>
<comment type="caution">
    <text evidence="16">The sequence shown here is derived from an EMBL/GenBank/DDBJ whole genome shotgun (WGS) entry which is preliminary data.</text>
</comment>
<name>A0A930BSR3_9RHOO</name>
<proteinExistence type="inferred from homology"/>
<reference evidence="16" key="1">
    <citation type="submission" date="2020-04" db="EMBL/GenBank/DDBJ databases">
        <title>Deep metagenomics examines the oral microbiome during advanced dental caries in children, revealing novel taxa and co-occurrences with host molecules.</title>
        <authorList>
            <person name="Baker J.L."/>
            <person name="Morton J.T."/>
            <person name="Dinis M."/>
            <person name="Alvarez R."/>
            <person name="Tran N.C."/>
            <person name="Knight R."/>
            <person name="Edlund A."/>
        </authorList>
    </citation>
    <scope>NUCLEOTIDE SEQUENCE</scope>
    <source>
        <strain evidence="16">JCVI_32_bin.24</strain>
    </source>
</reference>
<dbReference type="InterPro" id="IPR005814">
    <property type="entry name" value="Aminotrans_3"/>
</dbReference>
<dbReference type="GO" id="GO:0004053">
    <property type="term" value="F:arginase activity"/>
    <property type="evidence" value="ECO:0007669"/>
    <property type="project" value="UniProtKB-EC"/>
</dbReference>
<evidence type="ECO:0000313" key="17">
    <source>
        <dbReference type="Proteomes" id="UP000718593"/>
    </source>
</evidence>
<dbReference type="PROSITE" id="PS51409">
    <property type="entry name" value="ARGINASE_2"/>
    <property type="match status" value="1"/>
</dbReference>
<organism evidence="16 17">
    <name type="scientific">Dechloromonas agitata</name>
    <dbReference type="NCBI Taxonomy" id="73030"/>
    <lineage>
        <taxon>Bacteria</taxon>
        <taxon>Pseudomonadati</taxon>
        <taxon>Pseudomonadota</taxon>
        <taxon>Betaproteobacteria</taxon>
        <taxon>Rhodocyclales</taxon>
        <taxon>Azonexaceae</taxon>
        <taxon>Dechloromonas</taxon>
    </lineage>
</organism>
<dbReference type="InterPro" id="IPR015421">
    <property type="entry name" value="PyrdxlP-dep_Trfase_major"/>
</dbReference>
<dbReference type="FunFam" id="3.40.640.10:FF:000011">
    <property type="entry name" value="Ornithine aminotransferase"/>
    <property type="match status" value="1"/>
</dbReference>
<dbReference type="EC" id="3.5.3.1" evidence="5"/>
<protein>
    <recommendedName>
        <fullName evidence="14">Ornithine--oxo-acid aminotransferase</fullName>
        <ecNumber evidence="6">2.6.1.13</ecNumber>
        <ecNumber evidence="5">3.5.3.1</ecNumber>
    </recommendedName>
</protein>
<keyword evidence="12" id="KW-0663">Pyridoxal phosphate</keyword>
<dbReference type="GO" id="GO:0004587">
    <property type="term" value="F:ornithine aminotransferase activity"/>
    <property type="evidence" value="ECO:0007669"/>
    <property type="project" value="UniProtKB-EC"/>
</dbReference>
<evidence type="ECO:0000256" key="15">
    <source>
        <dbReference type="PROSITE-ProRule" id="PRU00742"/>
    </source>
</evidence>
<keyword evidence="11" id="KW-0378">Hydrolase</keyword>
<dbReference type="SUPFAM" id="SSF52768">
    <property type="entry name" value="Arginase/deacetylase"/>
    <property type="match status" value="1"/>
</dbReference>
<dbReference type="InterPro" id="IPR050103">
    <property type="entry name" value="Class-III_PLP-dep_AT"/>
</dbReference>
<comment type="similarity">
    <text evidence="15">Belongs to the arginase family.</text>
</comment>
<dbReference type="CDD" id="cd09989">
    <property type="entry name" value="Arginase"/>
    <property type="match status" value="1"/>
</dbReference>
<evidence type="ECO:0000256" key="3">
    <source>
        <dbReference type="ARBA" id="ARBA00004998"/>
    </source>
</evidence>
<evidence type="ECO:0000256" key="10">
    <source>
        <dbReference type="ARBA" id="ARBA00022723"/>
    </source>
</evidence>
<dbReference type="PROSITE" id="PS01053">
    <property type="entry name" value="ARGINASE_1"/>
    <property type="match status" value="1"/>
</dbReference>
<accession>A0A930BSR3</accession>
<dbReference type="PANTHER" id="PTHR11986:SF18">
    <property type="entry name" value="ORNITHINE AMINOTRANSFERASE, MITOCHONDRIAL"/>
    <property type="match status" value="1"/>
</dbReference>
<evidence type="ECO:0000256" key="8">
    <source>
        <dbReference type="ARBA" id="ARBA00022576"/>
    </source>
</evidence>
<keyword evidence="10" id="KW-0479">Metal-binding</keyword>
<comment type="cofactor">
    <cofactor evidence="1">
        <name>pyridoxal 5'-phosphate</name>
        <dbReference type="ChEBI" id="CHEBI:597326"/>
    </cofactor>
</comment>
<evidence type="ECO:0000256" key="2">
    <source>
        <dbReference type="ARBA" id="ARBA00001936"/>
    </source>
</evidence>
<dbReference type="AlphaFoldDB" id="A0A930BSR3"/>
<dbReference type="NCBIfam" id="TIGR01885">
    <property type="entry name" value="Orn_aminotrans"/>
    <property type="match status" value="1"/>
</dbReference>
<evidence type="ECO:0000256" key="6">
    <source>
        <dbReference type="ARBA" id="ARBA00012924"/>
    </source>
</evidence>
<dbReference type="InterPro" id="IPR049704">
    <property type="entry name" value="Aminotrans_3_PPA_site"/>
</dbReference>
<dbReference type="Proteomes" id="UP000718593">
    <property type="component" value="Unassembled WGS sequence"/>
</dbReference>
<dbReference type="Gene3D" id="3.40.640.10">
    <property type="entry name" value="Type I PLP-dependent aspartate aminotransferase-like (Major domain)"/>
    <property type="match status" value="1"/>
</dbReference>
<keyword evidence="8 16" id="KW-0032">Aminotransferase</keyword>
<evidence type="ECO:0000256" key="4">
    <source>
        <dbReference type="ARBA" id="ARBA00005098"/>
    </source>
</evidence>
<dbReference type="GO" id="GO:0030170">
    <property type="term" value="F:pyridoxal phosphate binding"/>
    <property type="evidence" value="ECO:0007669"/>
    <property type="project" value="InterPro"/>
</dbReference>
<dbReference type="SUPFAM" id="SSF53383">
    <property type="entry name" value="PLP-dependent transferases"/>
    <property type="match status" value="1"/>
</dbReference>
<keyword evidence="9 16" id="KW-0808">Transferase</keyword>
<evidence type="ECO:0000256" key="1">
    <source>
        <dbReference type="ARBA" id="ARBA00001933"/>
    </source>
</evidence>
<dbReference type="Pfam" id="PF00491">
    <property type="entry name" value="Arginase"/>
    <property type="match status" value="1"/>
</dbReference>
<comment type="pathway">
    <text evidence="3">Amino-acid biosynthesis; L-proline biosynthesis; L-glutamate 5-semialdehyde from L-ornithine: step 1/1.</text>
</comment>
<dbReference type="PRINTS" id="PR00116">
    <property type="entry name" value="ARGINASE"/>
</dbReference>
<dbReference type="InterPro" id="IPR010164">
    <property type="entry name" value="Orn_aminotrans"/>
</dbReference>
<gene>
    <name evidence="16" type="primary">rocD</name>
    <name evidence="16" type="ORF">HXL68_07975</name>
</gene>
<dbReference type="InterPro" id="IPR023696">
    <property type="entry name" value="Ureohydrolase_dom_sf"/>
</dbReference>
<evidence type="ECO:0000256" key="11">
    <source>
        <dbReference type="ARBA" id="ARBA00022801"/>
    </source>
</evidence>
<evidence type="ECO:0000256" key="13">
    <source>
        <dbReference type="ARBA" id="ARBA00023211"/>
    </source>
</evidence>
<dbReference type="EC" id="2.6.1.13" evidence="6"/>
<dbReference type="Gene3D" id="3.90.1150.10">
    <property type="entry name" value="Aspartate Aminotransferase, domain 1"/>
    <property type="match status" value="1"/>
</dbReference>
<dbReference type="InterPro" id="IPR015422">
    <property type="entry name" value="PyrdxlP-dep_Trfase_small"/>
</dbReference>
<dbReference type="Gene3D" id="3.40.800.10">
    <property type="entry name" value="Ureohydrolase domain"/>
    <property type="match status" value="1"/>
</dbReference>
<dbReference type="Pfam" id="PF00202">
    <property type="entry name" value="Aminotran_3"/>
    <property type="match status" value="1"/>
</dbReference>
<dbReference type="InterPro" id="IPR020855">
    <property type="entry name" value="Ureohydrolase_Mn_BS"/>
</dbReference>
<dbReference type="PANTHER" id="PTHR11986">
    <property type="entry name" value="AMINOTRANSFERASE CLASS III"/>
    <property type="match status" value="1"/>
</dbReference>
<keyword evidence="7" id="KW-0056">Arginine metabolism</keyword>
<evidence type="ECO:0000256" key="14">
    <source>
        <dbReference type="ARBA" id="ARBA00030587"/>
    </source>
</evidence>
<keyword evidence="13" id="KW-0464">Manganese</keyword>
<evidence type="ECO:0000256" key="9">
    <source>
        <dbReference type="ARBA" id="ARBA00022679"/>
    </source>
</evidence>
<evidence type="ECO:0000313" key="16">
    <source>
        <dbReference type="EMBL" id="MBF1164964.1"/>
    </source>
</evidence>
<comment type="pathway">
    <text evidence="4">Nitrogen metabolism; urea cycle; L-ornithine and urea from L-arginine: step 1/1.</text>
</comment>
<evidence type="ECO:0000256" key="7">
    <source>
        <dbReference type="ARBA" id="ARBA00022503"/>
    </source>
</evidence>
<dbReference type="InterPro" id="IPR015424">
    <property type="entry name" value="PyrdxlP-dep_Trfase"/>
</dbReference>
<evidence type="ECO:0000256" key="5">
    <source>
        <dbReference type="ARBA" id="ARBA00012168"/>
    </source>
</evidence>
<dbReference type="InterPro" id="IPR014033">
    <property type="entry name" value="Arginase"/>
</dbReference>
<dbReference type="GO" id="GO:0006525">
    <property type="term" value="P:arginine metabolic process"/>
    <property type="evidence" value="ECO:0007669"/>
    <property type="project" value="UniProtKB-KW"/>
</dbReference>
<dbReference type="GO" id="GO:0046872">
    <property type="term" value="F:metal ion binding"/>
    <property type="evidence" value="ECO:0007669"/>
    <property type="project" value="UniProtKB-KW"/>
</dbReference>
<evidence type="ECO:0000256" key="12">
    <source>
        <dbReference type="ARBA" id="ARBA00022898"/>
    </source>
</evidence>